<dbReference type="CDD" id="cd24046">
    <property type="entry name" value="ASKHA_NBD_NTPDase5-like"/>
    <property type="match status" value="1"/>
</dbReference>
<dbReference type="Gene3D" id="3.30.420.150">
    <property type="entry name" value="Exopolyphosphatase. Domain 2"/>
    <property type="match status" value="1"/>
</dbReference>
<keyword evidence="4" id="KW-0067">ATP-binding</keyword>
<organism evidence="5">
    <name type="scientific">Oikopleura dioica</name>
    <name type="common">Tunicate</name>
    <dbReference type="NCBI Taxonomy" id="34765"/>
    <lineage>
        <taxon>Eukaryota</taxon>
        <taxon>Metazoa</taxon>
        <taxon>Chordata</taxon>
        <taxon>Tunicata</taxon>
        <taxon>Appendicularia</taxon>
        <taxon>Copelata</taxon>
        <taxon>Oikopleuridae</taxon>
        <taxon>Oikopleura</taxon>
    </lineage>
</organism>
<dbReference type="Proteomes" id="UP000011014">
    <property type="component" value="Unassembled WGS sequence"/>
</dbReference>
<evidence type="ECO:0000256" key="4">
    <source>
        <dbReference type="PIRSR" id="PIRSR600407-2"/>
    </source>
</evidence>
<comment type="similarity">
    <text evidence="1">Belongs to the GDA1/CD39 NTPase family.</text>
</comment>
<dbReference type="AlphaFoldDB" id="E4Y885"/>
<dbReference type="GO" id="GO:0016787">
    <property type="term" value="F:hydrolase activity"/>
    <property type="evidence" value="ECO:0007669"/>
    <property type="project" value="UniProtKB-KW"/>
</dbReference>
<feature type="active site" description="Proton acceptor" evidence="3">
    <location>
        <position position="186"/>
    </location>
</feature>
<dbReference type="EMBL" id="FN654319">
    <property type="protein sequence ID" value="CBY31835.1"/>
    <property type="molecule type" value="Genomic_DNA"/>
</dbReference>
<protein>
    <submittedName>
        <fullName evidence="5">Uncharacterized protein</fullName>
    </submittedName>
</protein>
<accession>E4Y885</accession>
<feature type="binding site" evidence="4">
    <location>
        <begin position="217"/>
        <end position="221"/>
    </location>
    <ligand>
        <name>ATP</name>
        <dbReference type="ChEBI" id="CHEBI:30616"/>
    </ligand>
</feature>
<evidence type="ECO:0000256" key="1">
    <source>
        <dbReference type="ARBA" id="ARBA00009283"/>
    </source>
</evidence>
<keyword evidence="4" id="KW-0547">Nucleotide-binding</keyword>
<dbReference type="Gene3D" id="3.30.420.40">
    <property type="match status" value="1"/>
</dbReference>
<reference evidence="5" key="1">
    <citation type="journal article" date="2010" name="Science">
        <title>Plasticity of animal genome architecture unmasked by rapid evolution of a pelagic tunicate.</title>
        <authorList>
            <person name="Denoeud F."/>
            <person name="Henriet S."/>
            <person name="Mungpakdee S."/>
            <person name="Aury J.M."/>
            <person name="Da Silva C."/>
            <person name="Brinkmann H."/>
            <person name="Mikhaleva J."/>
            <person name="Olsen L.C."/>
            <person name="Jubin C."/>
            <person name="Canestro C."/>
            <person name="Bouquet J.M."/>
            <person name="Danks G."/>
            <person name="Poulain J."/>
            <person name="Campsteijn C."/>
            <person name="Adamski M."/>
            <person name="Cross I."/>
            <person name="Yadetie F."/>
            <person name="Muffato M."/>
            <person name="Louis A."/>
            <person name="Butcher S."/>
            <person name="Tsagkogeorga G."/>
            <person name="Konrad A."/>
            <person name="Singh S."/>
            <person name="Jensen M.F."/>
            <person name="Cong E.H."/>
            <person name="Eikeseth-Otteraa H."/>
            <person name="Noel B."/>
            <person name="Anthouard V."/>
            <person name="Porcel B.M."/>
            <person name="Kachouri-Lafond R."/>
            <person name="Nishino A."/>
            <person name="Ugolini M."/>
            <person name="Chourrout P."/>
            <person name="Nishida H."/>
            <person name="Aasland R."/>
            <person name="Huzurbazar S."/>
            <person name="Westhof E."/>
            <person name="Delsuc F."/>
            <person name="Lehrach H."/>
            <person name="Reinhardt R."/>
            <person name="Weissenbach J."/>
            <person name="Roy S.W."/>
            <person name="Artiguenave F."/>
            <person name="Postlethwait J.H."/>
            <person name="Manak J.R."/>
            <person name="Thompson E.M."/>
            <person name="Jaillon O."/>
            <person name="Du Pasquier L."/>
            <person name="Boudinot P."/>
            <person name="Liberles D.A."/>
            <person name="Volff J.N."/>
            <person name="Philippe H."/>
            <person name="Lenhard B."/>
            <person name="Roest Crollius H."/>
            <person name="Wincker P."/>
            <person name="Chourrout D."/>
        </authorList>
    </citation>
    <scope>NUCLEOTIDE SEQUENCE [LARGE SCALE GENOMIC DNA]</scope>
</reference>
<gene>
    <name evidence="5" type="ORF">GSOID_T00029050001</name>
</gene>
<dbReference type="InterPro" id="IPR000407">
    <property type="entry name" value="GDA1_CD39_NTPase"/>
</dbReference>
<evidence type="ECO:0000256" key="2">
    <source>
        <dbReference type="ARBA" id="ARBA00022801"/>
    </source>
</evidence>
<dbReference type="GO" id="GO:0005524">
    <property type="term" value="F:ATP binding"/>
    <property type="evidence" value="ECO:0007669"/>
    <property type="project" value="UniProtKB-KW"/>
</dbReference>
<keyword evidence="2" id="KW-0378">Hydrolase</keyword>
<name>E4Y885_OIKDI</name>
<dbReference type="PANTHER" id="PTHR11782">
    <property type="entry name" value="ADENOSINE/GUANOSINE DIPHOSPHATASE"/>
    <property type="match status" value="1"/>
</dbReference>
<dbReference type="PANTHER" id="PTHR11782:SF127">
    <property type="entry name" value="NTPASE, ISOFORM F"/>
    <property type="match status" value="1"/>
</dbReference>
<dbReference type="Pfam" id="PF01150">
    <property type="entry name" value="GDA1_CD39"/>
    <property type="match status" value="1"/>
</dbReference>
<evidence type="ECO:0000256" key="3">
    <source>
        <dbReference type="PIRSR" id="PIRSR600407-1"/>
    </source>
</evidence>
<proteinExistence type="inferred from homology"/>
<evidence type="ECO:0000313" key="5">
    <source>
        <dbReference type="EMBL" id="CBY31835.1"/>
    </source>
</evidence>
<sequence length="429" mass="45968">MREVSYRKPRNYSSKQTKLRNRLIALLAAVALVLYGLAGGFSSSESSSGAARPNGGNVADPNIFYTIVFDAGSSGSRIHVYQFTRKSGKLEMLYELFEQVKPGLSSYAADVNSAVKSIDDLLTHAKNYIPQENWADTPLDLKATAGLRLLPEAEANAIIDGVTKLLKDSPFKVGANGVEIMAGSDEGVFAWMTVNFLLGALGGSGIQNTKPTIDLGGGSMQLTFHPKSASTVEAAPAGYVIKKTLFGEEFDIYSHSYLGLGLNSAREKLFGGPPPEKTQVTQAQSPCFPSGKKIEYTNAGSTYSVSGDEGGFQGCIGMARAAVNSFAVDKPKEILNEDIYAFSYYFDKAADAGLIDENTGGKLKVGDYKKAAEHACANHDKDEWLCTDLSLITALLESLGLPDEQSLQVYKKINGGETAWALGDAFQLI</sequence>